<proteinExistence type="predicted"/>
<sequence>MLLVQDKLGDFCVQMVGHSEFWSLDSEPYFADGKGDMDMDLEVAGKQSRERMASAFDSLSLLFWCFISIKQKKKRKKINASINVMLLFNFITSYPSSERSYCASLCGFNDKYHAIDRGAL</sequence>
<organism evidence="1 2">
    <name type="scientific">Fusarium venenatum</name>
    <dbReference type="NCBI Taxonomy" id="56646"/>
    <lineage>
        <taxon>Eukaryota</taxon>
        <taxon>Fungi</taxon>
        <taxon>Dikarya</taxon>
        <taxon>Ascomycota</taxon>
        <taxon>Pezizomycotina</taxon>
        <taxon>Sordariomycetes</taxon>
        <taxon>Hypocreomycetidae</taxon>
        <taxon>Hypocreales</taxon>
        <taxon>Nectriaceae</taxon>
        <taxon>Fusarium</taxon>
    </lineage>
</organism>
<dbReference type="AlphaFoldDB" id="A0A2L2TQP3"/>
<dbReference type="Proteomes" id="UP000245910">
    <property type="component" value="Chromosome II"/>
</dbReference>
<evidence type="ECO:0000313" key="2">
    <source>
        <dbReference type="Proteomes" id="UP000245910"/>
    </source>
</evidence>
<evidence type="ECO:0000313" key="1">
    <source>
        <dbReference type="EMBL" id="CEI61895.1"/>
    </source>
</evidence>
<keyword evidence="2" id="KW-1185">Reference proteome</keyword>
<reference evidence="2" key="1">
    <citation type="submission" date="2014-10" db="EMBL/GenBank/DDBJ databases">
        <authorList>
            <person name="King R."/>
        </authorList>
    </citation>
    <scope>NUCLEOTIDE SEQUENCE [LARGE SCALE GENOMIC DNA]</scope>
    <source>
        <strain evidence="2">A3/5</strain>
    </source>
</reference>
<name>A0A2L2TQP3_9HYPO</name>
<dbReference type="EMBL" id="LN649230">
    <property type="protein sequence ID" value="CEI61895.1"/>
    <property type="molecule type" value="Genomic_DNA"/>
</dbReference>
<protein>
    <submittedName>
        <fullName evidence="1">Uncharacterized protein</fullName>
    </submittedName>
</protein>
<accession>A0A2L2TQP3</accession>